<reference evidence="1 2" key="1">
    <citation type="submission" date="2017-04" db="EMBL/GenBank/DDBJ databases">
        <authorList>
            <person name="Afonso C.L."/>
            <person name="Miller P.J."/>
            <person name="Scott M.A."/>
            <person name="Spackman E."/>
            <person name="Goraichik I."/>
            <person name="Dimitrov K.M."/>
            <person name="Suarez D.L."/>
            <person name="Swayne D.E."/>
        </authorList>
    </citation>
    <scope>NUCLEOTIDE SEQUENCE [LARGE SCALE GENOMIC DNA]</scope>
    <source>
        <strain evidence="1 2">CGMCC 1.10972</strain>
    </source>
</reference>
<gene>
    <name evidence="1" type="ORF">SAMN06297251_12938</name>
</gene>
<accession>A0A1W2ENT9</accession>
<evidence type="ECO:0000313" key="1">
    <source>
        <dbReference type="EMBL" id="SMD11360.1"/>
    </source>
</evidence>
<dbReference type="EMBL" id="FWXR01000029">
    <property type="protein sequence ID" value="SMD11360.1"/>
    <property type="molecule type" value="Genomic_DNA"/>
</dbReference>
<dbReference type="Proteomes" id="UP000192656">
    <property type="component" value="Unassembled WGS sequence"/>
</dbReference>
<dbReference type="AlphaFoldDB" id="A0A1W2ENT9"/>
<evidence type="ECO:0000313" key="2">
    <source>
        <dbReference type="Proteomes" id="UP000192656"/>
    </source>
</evidence>
<protein>
    <submittedName>
        <fullName evidence="1">Uncharacterized protein</fullName>
    </submittedName>
</protein>
<keyword evidence="2" id="KW-1185">Reference proteome</keyword>
<organism evidence="1 2">
    <name type="scientific">Fulvimarina manganoxydans</name>
    <dbReference type="NCBI Taxonomy" id="937218"/>
    <lineage>
        <taxon>Bacteria</taxon>
        <taxon>Pseudomonadati</taxon>
        <taxon>Pseudomonadota</taxon>
        <taxon>Alphaproteobacteria</taxon>
        <taxon>Hyphomicrobiales</taxon>
        <taxon>Aurantimonadaceae</taxon>
        <taxon>Fulvimarina</taxon>
    </lineage>
</organism>
<dbReference type="RefSeq" id="WP_084412624.1">
    <property type="nucleotide sequence ID" value="NZ_FWXR01000029.1"/>
</dbReference>
<dbReference type="STRING" id="937218.SAMN06297251_12938"/>
<name>A0A1W2ENT9_9HYPH</name>
<sequence length="152" mass="16889">MIKLLIIGVWACVVTLGSSYVVFSMSAPEAHGEVESDFYDGLDYRSTGAITVPIIADKAIKGYVLARFVYTIDGKTVAKLTVPPEPFVLDEAFRRLYSSDDFDFENPQRFDLPGFMEELKTAVNGRYGEDLVQDILVEQFDYLPKGSNGMPG</sequence>
<dbReference type="OrthoDB" id="7847400at2"/>
<proteinExistence type="predicted"/>